<reference evidence="2 3" key="1">
    <citation type="journal article" date="2019" name="Sci. Rep.">
        <title>Orb-weaving spider Araneus ventricosus genome elucidates the spidroin gene catalogue.</title>
        <authorList>
            <person name="Kono N."/>
            <person name="Nakamura H."/>
            <person name="Ohtoshi R."/>
            <person name="Moran D.A.P."/>
            <person name="Shinohara A."/>
            <person name="Yoshida Y."/>
            <person name="Fujiwara M."/>
            <person name="Mori M."/>
            <person name="Tomita M."/>
            <person name="Arakawa K."/>
        </authorList>
    </citation>
    <scope>NUCLEOTIDE SEQUENCE [LARGE SCALE GENOMIC DNA]</scope>
</reference>
<comment type="caution">
    <text evidence="2">The sequence shown here is derived from an EMBL/GenBank/DDBJ whole genome shotgun (WGS) entry which is preliminary data.</text>
</comment>
<organism evidence="2 3">
    <name type="scientific">Araneus ventricosus</name>
    <name type="common">Orbweaver spider</name>
    <name type="synonym">Epeira ventricosa</name>
    <dbReference type="NCBI Taxonomy" id="182803"/>
    <lineage>
        <taxon>Eukaryota</taxon>
        <taxon>Metazoa</taxon>
        <taxon>Ecdysozoa</taxon>
        <taxon>Arthropoda</taxon>
        <taxon>Chelicerata</taxon>
        <taxon>Arachnida</taxon>
        <taxon>Araneae</taxon>
        <taxon>Araneomorphae</taxon>
        <taxon>Entelegynae</taxon>
        <taxon>Araneoidea</taxon>
        <taxon>Araneidae</taxon>
        <taxon>Araneus</taxon>
    </lineage>
</organism>
<dbReference type="InterPro" id="IPR041426">
    <property type="entry name" value="Mos1_HTH"/>
</dbReference>
<dbReference type="InterPro" id="IPR001888">
    <property type="entry name" value="Transposase_1"/>
</dbReference>
<gene>
    <name evidence="2" type="ORF">AVEN_115224_1</name>
</gene>
<proteinExistence type="predicted"/>
<feature type="domain" description="Mos1 transposase HTH" evidence="1">
    <location>
        <begin position="8"/>
        <end position="44"/>
    </location>
</feature>
<dbReference type="Pfam" id="PF17906">
    <property type="entry name" value="HTH_48"/>
    <property type="match status" value="1"/>
</dbReference>
<name>A0A4Y1ZXX9_ARAVE</name>
<evidence type="ECO:0000259" key="1">
    <source>
        <dbReference type="Pfam" id="PF17906"/>
    </source>
</evidence>
<dbReference type="Pfam" id="PF01359">
    <property type="entry name" value="Transposase_1"/>
    <property type="match status" value="1"/>
</dbReference>
<protein>
    <recommendedName>
        <fullName evidence="1">Mos1 transposase HTH domain-containing protein</fullName>
    </recommendedName>
</protein>
<dbReference type="Gene3D" id="1.10.10.1450">
    <property type="match status" value="1"/>
</dbReference>
<sequence>MGNVTSLFYCEKSASECYRIMWDECGEHAPSKNTCEGRFKRFRKRLWKKRVLYIWWSLEGVVYYELLKSSEIVNSAHYEQQIVNLSHTQIVKRPQWVIRPIFPPKNPDSNFSLQQACHKFVMTRVQVHHKFVMTGVQACSKRAAS</sequence>
<keyword evidence="3" id="KW-1185">Reference proteome</keyword>
<evidence type="ECO:0000313" key="2">
    <source>
        <dbReference type="EMBL" id="GBL72260.1"/>
    </source>
</evidence>
<dbReference type="AlphaFoldDB" id="A0A4Y1ZXX9"/>
<accession>A0A4Y1ZXX9</accession>
<dbReference type="Proteomes" id="UP000499080">
    <property type="component" value="Unassembled WGS sequence"/>
</dbReference>
<dbReference type="EMBL" id="BGPR01000001">
    <property type="protein sequence ID" value="GBL72260.1"/>
    <property type="molecule type" value="Genomic_DNA"/>
</dbReference>
<evidence type="ECO:0000313" key="3">
    <source>
        <dbReference type="Proteomes" id="UP000499080"/>
    </source>
</evidence>